<evidence type="ECO:0000313" key="4">
    <source>
        <dbReference type="Proteomes" id="UP001321018"/>
    </source>
</evidence>
<dbReference type="PROSITE" id="PS51318">
    <property type="entry name" value="TAT"/>
    <property type="match status" value="1"/>
</dbReference>
<sequence length="158" mass="16949">MSPTRRSTIKGIGAASGLAAISGTALATDEHKDDDYEKEEDEKRPAEMPADPPETGIRAAHFSPDAPNVDIYLAGNVVLEDVPYRTVSDYLPVDAGTYPVKITAAGDPETVVFDQEVTVEQGTIYSAYAIGLLEPPENLQDRAFEVLVEVDRGPAEDA</sequence>
<dbReference type="Pfam" id="PF14344">
    <property type="entry name" value="DUF4397"/>
    <property type="match status" value="1"/>
</dbReference>
<name>A0AAP2YVF5_9EURY</name>
<dbReference type="RefSeq" id="WP_338002052.1">
    <property type="nucleotide sequence ID" value="NZ_JAOPKA010000001.1"/>
</dbReference>
<proteinExistence type="predicted"/>
<dbReference type="AlphaFoldDB" id="A0AAP2YVF5"/>
<reference evidence="3" key="1">
    <citation type="submission" date="2022-09" db="EMBL/GenBank/DDBJ databases">
        <title>Enrichment on poylsaccharides allowed isolation of novel metabolic and taxonomic groups of Haloarchaea.</title>
        <authorList>
            <person name="Sorokin D.Y."/>
            <person name="Elcheninov A.G."/>
            <person name="Khizhniak T.V."/>
            <person name="Kolganova T.V."/>
            <person name="Kublanov I.V."/>
        </authorList>
    </citation>
    <scope>NUCLEOTIDE SEQUENCE</scope>
    <source>
        <strain evidence="3">AArc-xg1-1</strain>
    </source>
</reference>
<comment type="caution">
    <text evidence="3">The sequence shown here is derived from an EMBL/GenBank/DDBJ whole genome shotgun (WGS) entry which is preliminary data.</text>
</comment>
<dbReference type="Proteomes" id="UP001321018">
    <property type="component" value="Unassembled WGS sequence"/>
</dbReference>
<protein>
    <submittedName>
        <fullName evidence="3">DUF4397 domain-containing protein</fullName>
    </submittedName>
</protein>
<accession>A0AAP2YVF5</accession>
<organism evidence="3 4">
    <name type="scientific">Natronoglomus mannanivorans</name>
    <dbReference type="NCBI Taxonomy" id="2979990"/>
    <lineage>
        <taxon>Archaea</taxon>
        <taxon>Methanobacteriati</taxon>
        <taxon>Methanobacteriota</taxon>
        <taxon>Stenosarchaea group</taxon>
        <taxon>Halobacteria</taxon>
        <taxon>Halobacteriales</taxon>
        <taxon>Natrialbaceae</taxon>
        <taxon>Natronoglomus</taxon>
    </lineage>
</organism>
<evidence type="ECO:0000313" key="3">
    <source>
        <dbReference type="EMBL" id="MCU4740202.1"/>
    </source>
</evidence>
<feature type="domain" description="DUF4397" evidence="2">
    <location>
        <begin position="57"/>
        <end position="133"/>
    </location>
</feature>
<dbReference type="InterPro" id="IPR006311">
    <property type="entry name" value="TAT_signal"/>
</dbReference>
<evidence type="ECO:0000256" key="1">
    <source>
        <dbReference type="SAM" id="MobiDB-lite"/>
    </source>
</evidence>
<gene>
    <name evidence="3" type="ORF">OB960_02155</name>
</gene>
<feature type="region of interest" description="Disordered" evidence="1">
    <location>
        <begin position="23"/>
        <end position="57"/>
    </location>
</feature>
<evidence type="ECO:0000259" key="2">
    <source>
        <dbReference type="Pfam" id="PF14344"/>
    </source>
</evidence>
<feature type="compositionally biased region" description="Basic and acidic residues" evidence="1">
    <location>
        <begin position="28"/>
        <end position="46"/>
    </location>
</feature>
<dbReference type="EMBL" id="JAOPKA010000001">
    <property type="protein sequence ID" value="MCU4740202.1"/>
    <property type="molecule type" value="Genomic_DNA"/>
</dbReference>
<dbReference type="InterPro" id="IPR025510">
    <property type="entry name" value="DUF4397"/>
</dbReference>